<feature type="transmembrane region" description="Helical" evidence="1">
    <location>
        <begin position="90"/>
        <end position="110"/>
    </location>
</feature>
<dbReference type="Proteomes" id="UP000029868">
    <property type="component" value="Unassembled WGS sequence"/>
</dbReference>
<dbReference type="OrthoDB" id="1444708at2"/>
<dbReference type="AlphaFoldDB" id="A0A099K845"/>
<comment type="caution">
    <text evidence="2">The sequence shown here is derived from an EMBL/GenBank/DDBJ whole genome shotgun (WGS) entry which is preliminary data.</text>
</comment>
<gene>
    <name evidence="2" type="ORF">GAB14E_0738</name>
</gene>
<evidence type="ECO:0000256" key="1">
    <source>
        <dbReference type="SAM" id="Phobius"/>
    </source>
</evidence>
<keyword evidence="1" id="KW-0472">Membrane</keyword>
<keyword evidence="1" id="KW-0812">Transmembrane</keyword>
<name>A0A099K845_COLPS</name>
<feature type="transmembrane region" description="Helical" evidence="1">
    <location>
        <begin position="12"/>
        <end position="33"/>
    </location>
</feature>
<evidence type="ECO:0000313" key="2">
    <source>
        <dbReference type="EMBL" id="KGJ86465.1"/>
    </source>
</evidence>
<dbReference type="RefSeq" id="WP_033084605.1">
    <property type="nucleotide sequence ID" value="NZ_JQEC01000075.1"/>
</dbReference>
<dbReference type="EMBL" id="JQEC01000075">
    <property type="protein sequence ID" value="KGJ86465.1"/>
    <property type="molecule type" value="Genomic_DNA"/>
</dbReference>
<feature type="transmembrane region" description="Helical" evidence="1">
    <location>
        <begin position="45"/>
        <end position="62"/>
    </location>
</feature>
<proteinExistence type="predicted"/>
<keyword evidence="1" id="KW-1133">Transmembrane helix</keyword>
<dbReference type="PATRIC" id="fig|28229.3.peg.4684"/>
<reference evidence="2 3" key="1">
    <citation type="submission" date="2014-08" db="EMBL/GenBank/DDBJ databases">
        <title>Genomic and Phenotypic Diversity of Colwellia psychrerythraea strains from Disparate Marine Basins.</title>
        <authorList>
            <person name="Techtmann S.M."/>
            <person name="Stelling S.C."/>
            <person name="Utturkar S.M."/>
            <person name="Alshibli N."/>
            <person name="Harris A."/>
            <person name="Brown S.D."/>
            <person name="Hazen T.C."/>
        </authorList>
    </citation>
    <scope>NUCLEOTIDE SEQUENCE [LARGE SCALE GENOMIC DNA]</scope>
    <source>
        <strain evidence="2 3">GAB14E</strain>
    </source>
</reference>
<accession>A0A099K845</accession>
<sequence length="113" mass="12655">MTDAEIKRGLLKCIPLALLAILIPIGAICSVFKPELEPVNVWFQRSGSLAVFFAVWIEYVLFPINDEINPTGLITSQCEKPKEKFGKYYSFFKGLGVVLALWGTIIWGYGDLL</sequence>
<protein>
    <submittedName>
        <fullName evidence="2">Uncharacterized protein</fullName>
    </submittedName>
</protein>
<organism evidence="2 3">
    <name type="scientific">Colwellia psychrerythraea</name>
    <name type="common">Vibrio psychroerythus</name>
    <dbReference type="NCBI Taxonomy" id="28229"/>
    <lineage>
        <taxon>Bacteria</taxon>
        <taxon>Pseudomonadati</taxon>
        <taxon>Pseudomonadota</taxon>
        <taxon>Gammaproteobacteria</taxon>
        <taxon>Alteromonadales</taxon>
        <taxon>Colwelliaceae</taxon>
        <taxon>Colwellia</taxon>
    </lineage>
</organism>
<evidence type="ECO:0000313" key="3">
    <source>
        <dbReference type="Proteomes" id="UP000029868"/>
    </source>
</evidence>